<organism evidence="8">
    <name type="scientific">Nippostrongylus brasiliensis</name>
    <name type="common">Rat hookworm</name>
    <dbReference type="NCBI Taxonomy" id="27835"/>
    <lineage>
        <taxon>Eukaryota</taxon>
        <taxon>Metazoa</taxon>
        <taxon>Ecdysozoa</taxon>
        <taxon>Nematoda</taxon>
        <taxon>Chromadorea</taxon>
        <taxon>Rhabditida</taxon>
        <taxon>Rhabditina</taxon>
        <taxon>Rhabditomorpha</taxon>
        <taxon>Strongyloidea</taxon>
        <taxon>Heligmosomidae</taxon>
        <taxon>Nippostrongylus</taxon>
    </lineage>
</organism>
<dbReference type="PANTHER" id="PTHR10083:SF374">
    <property type="entry name" value="BPTI_KUNITZ INHIBITOR DOMAIN-CONTAINING PROTEIN"/>
    <property type="match status" value="1"/>
</dbReference>
<reference evidence="6 7" key="2">
    <citation type="submission" date="2018-11" db="EMBL/GenBank/DDBJ databases">
        <authorList>
            <consortium name="Pathogen Informatics"/>
        </authorList>
    </citation>
    <scope>NUCLEOTIDE SEQUENCE [LARGE SCALE GENOMIC DNA]</scope>
</reference>
<accession>A0A0N4YFD1</accession>
<dbReference type="CDD" id="cd00109">
    <property type="entry name" value="Kunitz-type"/>
    <property type="match status" value="1"/>
</dbReference>
<dbReference type="AlphaFoldDB" id="A0A0N4YFD1"/>
<dbReference type="PROSITE" id="PS00280">
    <property type="entry name" value="BPTI_KUNITZ_1"/>
    <property type="match status" value="1"/>
</dbReference>
<dbReference type="SUPFAM" id="SSF57362">
    <property type="entry name" value="BPTI-like"/>
    <property type="match status" value="1"/>
</dbReference>
<evidence type="ECO:0000259" key="5">
    <source>
        <dbReference type="PROSITE" id="PS50279"/>
    </source>
</evidence>
<sequence length="173" mass="19310">MCLNVVFSWRRIFCLVFVVVVVRVVDFYEIFVVFYLIFHVDHDVVEDVKLVCNSPIGDVFIDCYQYYVVGECWAIHHHLPSGGGVQKADLASHIVLRTVSAPASAPPSCLDPRCELDIDPGDCLAIVPSYGYNKNTLMCESFTYGGCGGNGNRFNSQDDCENVCVRVPLFVDE</sequence>
<dbReference type="FunFam" id="4.10.410.10:FF:000020">
    <property type="entry name" value="Collagen, type VI, alpha 3"/>
    <property type="match status" value="1"/>
</dbReference>
<feature type="domain" description="BPTI/Kunitz inhibitor" evidence="5">
    <location>
        <begin position="114"/>
        <end position="164"/>
    </location>
</feature>
<gene>
    <name evidence="6" type="ORF">NBR_LOCUS15461</name>
</gene>
<dbReference type="EMBL" id="UYSL01021747">
    <property type="protein sequence ID" value="VDL79055.1"/>
    <property type="molecule type" value="Genomic_DNA"/>
</dbReference>
<dbReference type="PROSITE" id="PS50279">
    <property type="entry name" value="BPTI_KUNITZ_2"/>
    <property type="match status" value="1"/>
</dbReference>
<evidence type="ECO:0000256" key="3">
    <source>
        <dbReference type="ARBA" id="ARBA00023157"/>
    </source>
</evidence>
<reference evidence="8" key="1">
    <citation type="submission" date="2017-02" db="UniProtKB">
        <authorList>
            <consortium name="WormBaseParasite"/>
        </authorList>
    </citation>
    <scope>IDENTIFICATION</scope>
</reference>
<protein>
    <submittedName>
        <fullName evidence="8">BPTI/Kunitz inhibitor domain-containing protein</fullName>
    </submittedName>
</protein>
<dbReference type="SMART" id="SM00131">
    <property type="entry name" value="KU"/>
    <property type="match status" value="1"/>
</dbReference>
<dbReference type="InterPro" id="IPR050098">
    <property type="entry name" value="TFPI/VKTCI-like"/>
</dbReference>
<feature type="transmembrane region" description="Helical" evidence="4">
    <location>
        <begin position="12"/>
        <end position="38"/>
    </location>
</feature>
<keyword evidence="4" id="KW-0472">Membrane</keyword>
<evidence type="ECO:0000256" key="4">
    <source>
        <dbReference type="SAM" id="Phobius"/>
    </source>
</evidence>
<keyword evidence="7" id="KW-1185">Reference proteome</keyword>
<dbReference type="GO" id="GO:0004867">
    <property type="term" value="F:serine-type endopeptidase inhibitor activity"/>
    <property type="evidence" value="ECO:0007669"/>
    <property type="project" value="UniProtKB-KW"/>
</dbReference>
<keyword evidence="2" id="KW-0722">Serine protease inhibitor</keyword>
<keyword evidence="3" id="KW-1015">Disulfide bond</keyword>
<name>A0A0N4YFD1_NIPBR</name>
<dbReference type="InterPro" id="IPR002223">
    <property type="entry name" value="Kunitz_BPTI"/>
</dbReference>
<dbReference type="Gene3D" id="4.10.410.10">
    <property type="entry name" value="Pancreatic trypsin inhibitor Kunitz domain"/>
    <property type="match status" value="1"/>
</dbReference>
<dbReference type="STRING" id="27835.A0A0N4YFD1"/>
<dbReference type="InterPro" id="IPR020901">
    <property type="entry name" value="Prtase_inh_Kunz-CS"/>
</dbReference>
<dbReference type="WBParaSite" id="NBR_0001546001-mRNA-1">
    <property type="protein sequence ID" value="NBR_0001546001-mRNA-1"/>
    <property type="gene ID" value="NBR_0001546001"/>
</dbReference>
<evidence type="ECO:0000313" key="7">
    <source>
        <dbReference type="Proteomes" id="UP000271162"/>
    </source>
</evidence>
<keyword evidence="1" id="KW-0646">Protease inhibitor</keyword>
<evidence type="ECO:0000256" key="2">
    <source>
        <dbReference type="ARBA" id="ARBA00022900"/>
    </source>
</evidence>
<dbReference type="InterPro" id="IPR036880">
    <property type="entry name" value="Kunitz_BPTI_sf"/>
</dbReference>
<keyword evidence="4" id="KW-1133">Transmembrane helix</keyword>
<evidence type="ECO:0000313" key="8">
    <source>
        <dbReference type="WBParaSite" id="NBR_0001546001-mRNA-1"/>
    </source>
</evidence>
<dbReference type="GO" id="GO:0005615">
    <property type="term" value="C:extracellular space"/>
    <property type="evidence" value="ECO:0007669"/>
    <property type="project" value="TreeGrafter"/>
</dbReference>
<evidence type="ECO:0000256" key="1">
    <source>
        <dbReference type="ARBA" id="ARBA00022690"/>
    </source>
</evidence>
<dbReference type="Pfam" id="PF00014">
    <property type="entry name" value="Kunitz_BPTI"/>
    <property type="match status" value="1"/>
</dbReference>
<proteinExistence type="predicted"/>
<evidence type="ECO:0000313" key="6">
    <source>
        <dbReference type="EMBL" id="VDL79055.1"/>
    </source>
</evidence>
<dbReference type="PRINTS" id="PR00759">
    <property type="entry name" value="BASICPTASE"/>
</dbReference>
<dbReference type="PANTHER" id="PTHR10083">
    <property type="entry name" value="KUNITZ-TYPE PROTEASE INHIBITOR-RELATED"/>
    <property type="match status" value="1"/>
</dbReference>
<keyword evidence="4" id="KW-0812">Transmembrane</keyword>
<dbReference type="Proteomes" id="UP000271162">
    <property type="component" value="Unassembled WGS sequence"/>
</dbReference>